<feature type="compositionally biased region" description="Low complexity" evidence="4">
    <location>
        <begin position="206"/>
        <end position="219"/>
    </location>
</feature>
<dbReference type="InterPro" id="IPR000014">
    <property type="entry name" value="PAS"/>
</dbReference>
<evidence type="ECO:0008006" key="10">
    <source>
        <dbReference type="Google" id="ProtNLM"/>
    </source>
</evidence>
<accession>A0ABQ0M9Z5</accession>
<gene>
    <name evidence="8" type="ORF">MCHLO_16305</name>
</gene>
<keyword evidence="9" id="KW-1185">Reference proteome</keyword>
<feature type="domain" description="PAC" evidence="6">
    <location>
        <begin position="485"/>
        <end position="538"/>
    </location>
</feature>
<feature type="domain" description="RGS" evidence="7">
    <location>
        <begin position="283"/>
        <end position="394"/>
    </location>
</feature>
<feature type="compositionally biased region" description="Polar residues" evidence="4">
    <location>
        <begin position="565"/>
        <end position="580"/>
    </location>
</feature>
<dbReference type="SUPFAM" id="SSF55785">
    <property type="entry name" value="PYP-like sensor domain (PAS domain)"/>
    <property type="match status" value="1"/>
</dbReference>
<organism evidence="8 9">
    <name type="scientific">Mycena chlorophos</name>
    <name type="common">Agaric fungus</name>
    <name type="synonym">Agaricus chlorophos</name>
    <dbReference type="NCBI Taxonomy" id="658473"/>
    <lineage>
        <taxon>Eukaryota</taxon>
        <taxon>Fungi</taxon>
        <taxon>Dikarya</taxon>
        <taxon>Basidiomycota</taxon>
        <taxon>Agaricomycotina</taxon>
        <taxon>Agaricomycetes</taxon>
        <taxon>Agaricomycetidae</taxon>
        <taxon>Agaricales</taxon>
        <taxon>Marasmiineae</taxon>
        <taxon>Mycenaceae</taxon>
        <taxon>Mycena</taxon>
    </lineage>
</organism>
<evidence type="ECO:0000256" key="4">
    <source>
        <dbReference type="SAM" id="MobiDB-lite"/>
    </source>
</evidence>
<dbReference type="InterPro" id="IPR036305">
    <property type="entry name" value="RGS_sf"/>
</dbReference>
<dbReference type="Gene3D" id="1.10.167.10">
    <property type="entry name" value="Regulator of G-protein Signalling 4, domain 2"/>
    <property type="match status" value="1"/>
</dbReference>
<dbReference type="Pfam" id="PF00615">
    <property type="entry name" value="RGS"/>
    <property type="match status" value="1"/>
</dbReference>
<dbReference type="InterPro" id="IPR000700">
    <property type="entry name" value="PAS-assoc_C"/>
</dbReference>
<keyword evidence="5" id="KW-0472">Membrane</keyword>
<dbReference type="PANTHER" id="PTHR47429:SF2">
    <property type="entry name" value="PROTEIN TWIN LOV 1"/>
    <property type="match status" value="1"/>
</dbReference>
<dbReference type="EMBL" id="DF849942">
    <property type="protein sequence ID" value="GAT60108.1"/>
    <property type="molecule type" value="Genomic_DNA"/>
</dbReference>
<dbReference type="SMART" id="SM00086">
    <property type="entry name" value="PAC"/>
    <property type="match status" value="1"/>
</dbReference>
<dbReference type="Gene3D" id="3.30.450.20">
    <property type="entry name" value="PAS domain"/>
    <property type="match status" value="1"/>
</dbReference>
<dbReference type="InterPro" id="IPR016137">
    <property type="entry name" value="RGS"/>
</dbReference>
<dbReference type="InterPro" id="IPR001610">
    <property type="entry name" value="PAC"/>
</dbReference>
<keyword evidence="3" id="KW-0157">Chromophore</keyword>
<dbReference type="InterPro" id="IPR044926">
    <property type="entry name" value="RGS_subdomain_2"/>
</dbReference>
<evidence type="ECO:0000259" key="6">
    <source>
        <dbReference type="PROSITE" id="PS50113"/>
    </source>
</evidence>
<feature type="region of interest" description="Disordered" evidence="4">
    <location>
        <begin position="876"/>
        <end position="896"/>
    </location>
</feature>
<name>A0ABQ0M9Z5_MYCCL</name>
<feature type="region of interest" description="Disordered" evidence="4">
    <location>
        <begin position="547"/>
        <end position="601"/>
    </location>
</feature>
<feature type="transmembrane region" description="Helical" evidence="5">
    <location>
        <begin position="804"/>
        <end position="828"/>
    </location>
</feature>
<feature type="compositionally biased region" description="Basic and acidic residues" evidence="4">
    <location>
        <begin position="64"/>
        <end position="74"/>
    </location>
</feature>
<keyword evidence="1" id="KW-0285">Flavoprotein</keyword>
<reference evidence="8" key="1">
    <citation type="submission" date="2014-09" db="EMBL/GenBank/DDBJ databases">
        <title>Genome sequence of the luminous mushroom Mycena chlorophos for searching fungal bioluminescence genes.</title>
        <authorList>
            <person name="Tanaka Y."/>
            <person name="Kasuga D."/>
            <person name="Oba Y."/>
            <person name="Hase S."/>
            <person name="Sato K."/>
            <person name="Oba Y."/>
            <person name="Sakakibara Y."/>
        </authorList>
    </citation>
    <scope>NUCLEOTIDE SEQUENCE</scope>
</reference>
<dbReference type="PROSITE" id="PS50132">
    <property type="entry name" value="RGS"/>
    <property type="match status" value="1"/>
</dbReference>
<evidence type="ECO:0000313" key="9">
    <source>
        <dbReference type="Proteomes" id="UP000815677"/>
    </source>
</evidence>
<feature type="compositionally biased region" description="Polar residues" evidence="4">
    <location>
        <begin position="547"/>
        <end position="556"/>
    </location>
</feature>
<dbReference type="Proteomes" id="UP000815677">
    <property type="component" value="Unassembled WGS sequence"/>
</dbReference>
<dbReference type="PANTHER" id="PTHR47429">
    <property type="entry name" value="PROTEIN TWIN LOV 1"/>
    <property type="match status" value="1"/>
</dbReference>
<evidence type="ECO:0000259" key="7">
    <source>
        <dbReference type="PROSITE" id="PS50132"/>
    </source>
</evidence>
<keyword evidence="2" id="KW-0288">FMN</keyword>
<feature type="compositionally biased region" description="Polar residues" evidence="4">
    <location>
        <begin position="127"/>
        <end position="140"/>
    </location>
</feature>
<sequence length="896" mass="97161">MAKRVSASLAKDGSDNSPSSPIPPPAPAPTFPLPAVPEAQRDILPTNQQLTPPPSSASESGEATPRRAQSDEHIQSSPPHSVRASVADGSTTIPPPPPIPQDRGSSLTPPTASNSRQRRKSAPQQPPKSQTPRVRNSPSHVSLIDFDSSEDEEEESPARDKDSAPSIPEEQEQDPDWSRWAPEPAFIPAHVPISANDVYPSRQVESSQPPSMRSRSSLRSNDRDASRRANSSGQSLTLSKTFPAPVSGRDNKHHALLGLSALPNELVQRDIDYTLRALMNPQMFARMLGDPLARQRFREFLLQTGGRGAKDLDFWTDARYLQQSMDQLRAAGLAFRDLYVSGNPTETPMAITPEMRREMRAVLQQVLASDAGLGTTQAQLLESMYDDGFQRFVKHQIIQEAHVALGRANLNLASNEFGEGLGDTFVLTNPRLPDHPIVLVSDGFVVVTGYPRSQIIGRNCRFLQGPGTPPASVQRIRDGLNSGTGCTELLLNYRRDGEPFYCLLCIIPVRDASGSIVYFIGGQTNVTGLLMTEKGFKGLHGIGTSKSTNDPASAQMSPAMATQCGVPSSPTRSPDASMSPRTGAAGAVMSPGGSPGERSSRMGSGFFKGLFGRGGGVPNGEGSGNAKQIIAGAEAMMNGTGEMRFQDQYAIFQHTYNKVLIFKFKKRAITFASSGMLAYLGLPTRTQREQLASPLIRSDVTSLITAAGDDRNETRRLREELKEAVRRGDPCSMYCGVKVPGKGLLSRGENRVRQGMLHMTPIKDADNHIRPPQQYPALYLLPPEHKYSSLLSASMQTTTSMSRFFRLSAPSSLPLLLLLVFFCSLALVSERAEARCLPCEAGRPPSINTASALSPPFRTQASHAAAALPEFADAPRVVNPKKPAPLRRLRNTNNRK</sequence>
<feature type="region of interest" description="Disordered" evidence="4">
    <location>
        <begin position="198"/>
        <end position="247"/>
    </location>
</feature>
<dbReference type="NCBIfam" id="TIGR00229">
    <property type="entry name" value="sensory_box"/>
    <property type="match status" value="1"/>
</dbReference>
<evidence type="ECO:0000256" key="5">
    <source>
        <dbReference type="SAM" id="Phobius"/>
    </source>
</evidence>
<dbReference type="PROSITE" id="PS50113">
    <property type="entry name" value="PAC"/>
    <property type="match status" value="1"/>
</dbReference>
<keyword evidence="5" id="KW-0812">Transmembrane</keyword>
<dbReference type="SUPFAM" id="SSF48097">
    <property type="entry name" value="Regulator of G-protein signaling, RGS"/>
    <property type="match status" value="1"/>
</dbReference>
<feature type="compositionally biased region" description="Pro residues" evidence="4">
    <location>
        <begin position="20"/>
        <end position="35"/>
    </location>
</feature>
<evidence type="ECO:0000256" key="3">
    <source>
        <dbReference type="ARBA" id="ARBA00022991"/>
    </source>
</evidence>
<proteinExistence type="predicted"/>
<feature type="region of interest" description="Disordered" evidence="4">
    <location>
        <begin position="1"/>
        <end position="182"/>
    </location>
</feature>
<evidence type="ECO:0000256" key="1">
    <source>
        <dbReference type="ARBA" id="ARBA00022630"/>
    </source>
</evidence>
<dbReference type="CDD" id="cd00130">
    <property type="entry name" value="PAS"/>
    <property type="match status" value="1"/>
</dbReference>
<dbReference type="Pfam" id="PF13426">
    <property type="entry name" value="PAS_9"/>
    <property type="match status" value="1"/>
</dbReference>
<dbReference type="InterPro" id="IPR035965">
    <property type="entry name" value="PAS-like_dom_sf"/>
</dbReference>
<protein>
    <recommendedName>
        <fullName evidence="10">PAS domain-containing protein</fullName>
    </recommendedName>
</protein>
<evidence type="ECO:0000313" key="8">
    <source>
        <dbReference type="EMBL" id="GAT60108.1"/>
    </source>
</evidence>
<feature type="compositionally biased region" description="Basic residues" evidence="4">
    <location>
        <begin position="884"/>
        <end position="896"/>
    </location>
</feature>
<feature type="compositionally biased region" description="Polar residues" evidence="4">
    <location>
        <begin position="103"/>
        <end position="115"/>
    </location>
</feature>
<keyword evidence="5" id="KW-1133">Transmembrane helix</keyword>
<evidence type="ECO:0000256" key="2">
    <source>
        <dbReference type="ARBA" id="ARBA00022643"/>
    </source>
</evidence>